<name>A0A0Q0E4L0_PSEA0</name>
<sequence length="144" mass="16382">MRERKIYVQVLLVALAQFVLSSPARADVFKSWMSGNFPKVSFETPERFCEAWYSKVIGIEIYNPANNYYESPIHFSCGEHGFRQTGAQIDLLIVNCLEGQWPNEYYTGCEYPSSRSTKEPLIYSIFRPGNALEALIYLGATAGF</sequence>
<dbReference type="EMBL" id="LJRQ01000442">
    <property type="protein sequence ID" value="KPZ05574.1"/>
    <property type="molecule type" value="Genomic_DNA"/>
</dbReference>
<evidence type="ECO:0000313" key="1">
    <source>
        <dbReference type="EMBL" id="KPZ05574.1"/>
    </source>
</evidence>
<dbReference type="RefSeq" id="WP_081026873.1">
    <property type="nucleotide sequence ID" value="NZ_LIHQ01000232.1"/>
</dbReference>
<accession>A0A0Q0E4L0</accession>
<reference evidence="1 2" key="1">
    <citation type="submission" date="2015-09" db="EMBL/GenBank/DDBJ databases">
        <title>Genome announcement of multiple Pseudomonas syringae strains.</title>
        <authorList>
            <person name="Thakur S."/>
            <person name="Wang P.W."/>
            <person name="Gong Y."/>
            <person name="Weir B.S."/>
            <person name="Guttman D.S."/>
        </authorList>
    </citation>
    <scope>NUCLEOTIDE SEQUENCE [LARGE SCALE GENOMIC DNA]</scope>
    <source>
        <strain evidence="1 2">ICMP3962</strain>
    </source>
</reference>
<proteinExistence type="predicted"/>
<dbReference type="PATRIC" id="fig|251720.4.peg.5731"/>
<dbReference type="AlphaFoldDB" id="A0A0Q0E4L0"/>
<comment type="caution">
    <text evidence="1">The sequence shown here is derived from an EMBL/GenBank/DDBJ whole genome shotgun (WGS) entry which is preliminary data.</text>
</comment>
<organism evidence="1 2">
    <name type="scientific">Pseudomonas amygdali pv. ulmi</name>
    <dbReference type="NCBI Taxonomy" id="251720"/>
    <lineage>
        <taxon>Bacteria</taxon>
        <taxon>Pseudomonadati</taxon>
        <taxon>Pseudomonadota</taxon>
        <taxon>Gammaproteobacteria</taxon>
        <taxon>Pseudomonadales</taxon>
        <taxon>Pseudomonadaceae</taxon>
        <taxon>Pseudomonas</taxon>
        <taxon>Pseudomonas amygdali</taxon>
    </lineage>
</organism>
<dbReference type="Proteomes" id="UP000050266">
    <property type="component" value="Unassembled WGS sequence"/>
</dbReference>
<gene>
    <name evidence="1" type="ORF">ALO41_200289</name>
</gene>
<protein>
    <submittedName>
        <fullName evidence="1">Transposase</fullName>
    </submittedName>
</protein>
<evidence type="ECO:0000313" key="2">
    <source>
        <dbReference type="Proteomes" id="UP000050266"/>
    </source>
</evidence>